<gene>
    <name evidence="12" type="primary">DRD2_2</name>
    <name evidence="12" type="ORF">Ciccas_013444</name>
</gene>
<dbReference type="PANTHER" id="PTHR24248">
    <property type="entry name" value="ADRENERGIC RECEPTOR-RELATED G-PROTEIN COUPLED RECEPTOR"/>
    <property type="match status" value="1"/>
</dbReference>
<evidence type="ECO:0000256" key="5">
    <source>
        <dbReference type="ARBA" id="ARBA00023040"/>
    </source>
</evidence>
<dbReference type="SUPFAM" id="SSF81321">
    <property type="entry name" value="Family A G protein-coupled receptor-like"/>
    <property type="match status" value="1"/>
</dbReference>
<dbReference type="InterPro" id="IPR017452">
    <property type="entry name" value="GPCR_Rhodpsn_7TM"/>
</dbReference>
<proteinExistence type="predicted"/>
<name>A0ABD2PMD9_9PLAT</name>
<dbReference type="Proteomes" id="UP001626550">
    <property type="component" value="Unassembled WGS sequence"/>
</dbReference>
<keyword evidence="2" id="KW-1003">Cell membrane</keyword>
<dbReference type="PRINTS" id="PR00237">
    <property type="entry name" value="GPCRRHODOPSN"/>
</dbReference>
<dbReference type="InterPro" id="IPR000276">
    <property type="entry name" value="GPCR_Rhodpsn"/>
</dbReference>
<evidence type="ECO:0000256" key="1">
    <source>
        <dbReference type="ARBA" id="ARBA00004651"/>
    </source>
</evidence>
<dbReference type="GO" id="GO:0005886">
    <property type="term" value="C:plasma membrane"/>
    <property type="evidence" value="ECO:0007669"/>
    <property type="project" value="UniProtKB-SubCell"/>
</dbReference>
<comment type="caution">
    <text evidence="12">The sequence shown here is derived from an EMBL/GenBank/DDBJ whole genome shotgun (WGS) entry which is preliminary data.</text>
</comment>
<evidence type="ECO:0000256" key="9">
    <source>
        <dbReference type="ARBA" id="ARBA00023224"/>
    </source>
</evidence>
<dbReference type="AlphaFoldDB" id="A0ABD2PMD9"/>
<evidence type="ECO:0000256" key="4">
    <source>
        <dbReference type="ARBA" id="ARBA00022989"/>
    </source>
</evidence>
<comment type="subcellular location">
    <subcellularLocation>
        <location evidence="1">Cell membrane</location>
        <topology evidence="1">Multi-pass membrane protein</topology>
    </subcellularLocation>
</comment>
<keyword evidence="8 12" id="KW-0675">Receptor</keyword>
<keyword evidence="9" id="KW-0807">Transducer</keyword>
<evidence type="ECO:0000256" key="6">
    <source>
        <dbReference type="ARBA" id="ARBA00023136"/>
    </source>
</evidence>
<evidence type="ECO:0000256" key="8">
    <source>
        <dbReference type="ARBA" id="ARBA00023170"/>
    </source>
</evidence>
<evidence type="ECO:0000256" key="10">
    <source>
        <dbReference type="SAM" id="Phobius"/>
    </source>
</evidence>
<keyword evidence="6 10" id="KW-0472">Membrane</keyword>
<sequence length="174" mass="19830">MCSRAQKNQWDSLSSQKKRSGLCEILCMPCKEKKNSKEKMLQSGANLSAKGKELSSVTSIRSQAARRERKATKTLVIVLGECYSFSVLTLSGVFLFCWVPFFTINMLDAFCKKFQDYQNSNSSMKVVLCNIPESPTVFIGLTWLGYVNSFLNPIIYTIFNVEFRKSFKKLLSRK</sequence>
<feature type="transmembrane region" description="Helical" evidence="10">
    <location>
        <begin position="137"/>
        <end position="159"/>
    </location>
</feature>
<feature type="transmembrane region" description="Helical" evidence="10">
    <location>
        <begin position="75"/>
        <end position="101"/>
    </location>
</feature>
<dbReference type="Gene3D" id="1.20.1070.10">
    <property type="entry name" value="Rhodopsin 7-helix transmembrane proteins"/>
    <property type="match status" value="1"/>
</dbReference>
<keyword evidence="7" id="KW-1015">Disulfide bond</keyword>
<keyword evidence="5" id="KW-0297">G-protein coupled receptor</keyword>
<dbReference type="PANTHER" id="PTHR24248:SF125">
    <property type="entry name" value="DOPAMINE D2-LIKE RECEPTOR"/>
    <property type="match status" value="1"/>
</dbReference>
<reference evidence="12 13" key="1">
    <citation type="submission" date="2024-11" db="EMBL/GenBank/DDBJ databases">
        <title>Adaptive evolution of stress response genes in parasites aligns with host niche diversity.</title>
        <authorList>
            <person name="Hahn C."/>
            <person name="Resl P."/>
        </authorList>
    </citation>
    <scope>NUCLEOTIDE SEQUENCE [LARGE SCALE GENOMIC DNA]</scope>
    <source>
        <strain evidence="12">EGGRZ-B1_66</strain>
        <tissue evidence="12">Body</tissue>
    </source>
</reference>
<keyword evidence="13" id="KW-1185">Reference proteome</keyword>
<evidence type="ECO:0000256" key="7">
    <source>
        <dbReference type="ARBA" id="ARBA00023157"/>
    </source>
</evidence>
<accession>A0ABD2PMD9</accession>
<dbReference type="EMBL" id="JBJKFK010005992">
    <property type="protein sequence ID" value="KAL3308032.1"/>
    <property type="molecule type" value="Genomic_DNA"/>
</dbReference>
<protein>
    <submittedName>
        <fullName evidence="12">(Dopamine) receptor</fullName>
    </submittedName>
</protein>
<evidence type="ECO:0000259" key="11">
    <source>
        <dbReference type="PROSITE" id="PS50262"/>
    </source>
</evidence>
<keyword evidence="3 10" id="KW-0812">Transmembrane</keyword>
<feature type="domain" description="G-protein coupled receptors family 1 profile" evidence="11">
    <location>
        <begin position="87"/>
        <end position="156"/>
    </location>
</feature>
<evidence type="ECO:0000256" key="3">
    <source>
        <dbReference type="ARBA" id="ARBA00022692"/>
    </source>
</evidence>
<evidence type="ECO:0000256" key="2">
    <source>
        <dbReference type="ARBA" id="ARBA00022475"/>
    </source>
</evidence>
<dbReference type="PROSITE" id="PS50262">
    <property type="entry name" value="G_PROTEIN_RECEP_F1_2"/>
    <property type="match status" value="1"/>
</dbReference>
<keyword evidence="4 10" id="KW-1133">Transmembrane helix</keyword>
<evidence type="ECO:0000313" key="12">
    <source>
        <dbReference type="EMBL" id="KAL3308032.1"/>
    </source>
</evidence>
<dbReference type="GO" id="GO:0004930">
    <property type="term" value="F:G protein-coupled receptor activity"/>
    <property type="evidence" value="ECO:0007669"/>
    <property type="project" value="UniProtKB-KW"/>
</dbReference>
<evidence type="ECO:0000313" key="13">
    <source>
        <dbReference type="Proteomes" id="UP001626550"/>
    </source>
</evidence>
<organism evidence="12 13">
    <name type="scientific">Cichlidogyrus casuarinus</name>
    <dbReference type="NCBI Taxonomy" id="1844966"/>
    <lineage>
        <taxon>Eukaryota</taxon>
        <taxon>Metazoa</taxon>
        <taxon>Spiralia</taxon>
        <taxon>Lophotrochozoa</taxon>
        <taxon>Platyhelminthes</taxon>
        <taxon>Monogenea</taxon>
        <taxon>Monopisthocotylea</taxon>
        <taxon>Dactylogyridea</taxon>
        <taxon>Ancyrocephalidae</taxon>
        <taxon>Cichlidogyrus</taxon>
    </lineage>
</organism>